<feature type="domain" description="WDR36/Utp21 C-terminal" evidence="5">
    <location>
        <begin position="679"/>
        <end position="762"/>
    </location>
</feature>
<feature type="non-terminal residue" evidence="7">
    <location>
        <position position="770"/>
    </location>
</feature>
<dbReference type="VEuPathDB" id="FungiDB:ACLA_060510"/>
<dbReference type="OrthoDB" id="10250769at2759"/>
<evidence type="ECO:0000256" key="2">
    <source>
        <dbReference type="ARBA" id="ARBA00022737"/>
    </source>
</evidence>
<dbReference type="InterPro" id="IPR059157">
    <property type="entry name" value="WDR36-Utp21_N"/>
</dbReference>
<dbReference type="InterPro" id="IPR019775">
    <property type="entry name" value="WD40_repeat_CS"/>
</dbReference>
<dbReference type="RefSeq" id="XP_001273522.1">
    <property type="nucleotide sequence ID" value="XM_001273521.1"/>
</dbReference>
<dbReference type="GO" id="GO:0032040">
    <property type="term" value="C:small-subunit processome"/>
    <property type="evidence" value="ECO:0007669"/>
    <property type="project" value="EnsemblFungi"/>
</dbReference>
<dbReference type="InterPro" id="IPR001680">
    <property type="entry name" value="WD40_rpt"/>
</dbReference>
<keyword evidence="8" id="KW-1185">Reference proteome</keyword>
<dbReference type="SUPFAM" id="SSF50978">
    <property type="entry name" value="WD40 repeat-like"/>
    <property type="match status" value="1"/>
</dbReference>
<dbReference type="OMA" id="FWIRTSG"/>
<dbReference type="Pfam" id="PF25168">
    <property type="entry name" value="Beta-prop_WDR36-Utp21_2nd"/>
    <property type="match status" value="1"/>
</dbReference>
<dbReference type="AlphaFoldDB" id="A1CC39"/>
<evidence type="ECO:0000256" key="3">
    <source>
        <dbReference type="PROSITE-ProRule" id="PRU00221"/>
    </source>
</evidence>
<feature type="region of interest" description="Disordered" evidence="4">
    <location>
        <begin position="710"/>
        <end position="752"/>
    </location>
</feature>
<evidence type="ECO:0000259" key="5">
    <source>
        <dbReference type="Pfam" id="PF04192"/>
    </source>
</evidence>
<evidence type="ECO:0000313" key="8">
    <source>
        <dbReference type="Proteomes" id="UP000006701"/>
    </source>
</evidence>
<dbReference type="Proteomes" id="UP000006701">
    <property type="component" value="Unassembled WGS sequence"/>
</dbReference>
<dbReference type="InterPro" id="IPR011044">
    <property type="entry name" value="Quino_amine_DH_bsu"/>
</dbReference>
<dbReference type="Gene3D" id="2.130.10.10">
    <property type="entry name" value="YVTN repeat-like/Quinoprotein amine dehydrogenase"/>
    <property type="match status" value="2"/>
</dbReference>
<dbReference type="eggNOG" id="KOG1539">
    <property type="taxonomic scope" value="Eukaryota"/>
</dbReference>
<dbReference type="PROSITE" id="PS50082">
    <property type="entry name" value="WD_REPEATS_2"/>
    <property type="match status" value="2"/>
</dbReference>
<feature type="compositionally biased region" description="Polar residues" evidence="4">
    <location>
        <begin position="730"/>
        <end position="748"/>
    </location>
</feature>
<keyword evidence="2" id="KW-0677">Repeat</keyword>
<proteinExistence type="predicted"/>
<dbReference type="SUPFAM" id="SSF50969">
    <property type="entry name" value="YVTN repeat-like/Quinoprotein amine dehydrogenase"/>
    <property type="match status" value="1"/>
</dbReference>
<dbReference type="PROSITE" id="PS50294">
    <property type="entry name" value="WD_REPEATS_REGION"/>
    <property type="match status" value="2"/>
</dbReference>
<dbReference type="InterPro" id="IPR036322">
    <property type="entry name" value="WD40_repeat_dom_sf"/>
</dbReference>
<feature type="repeat" description="WD" evidence="3">
    <location>
        <begin position="548"/>
        <end position="589"/>
    </location>
</feature>
<dbReference type="EMBL" id="DS027050">
    <property type="protein sequence ID" value="EAW12096.1"/>
    <property type="molecule type" value="Genomic_DNA"/>
</dbReference>
<dbReference type="PANTHER" id="PTHR22840">
    <property type="entry name" value="WD REPEAT-CONTAINING PROTEIN 36"/>
    <property type="match status" value="1"/>
</dbReference>
<feature type="repeat" description="WD" evidence="3">
    <location>
        <begin position="463"/>
        <end position="504"/>
    </location>
</feature>
<dbReference type="KEGG" id="act:ACLA_060510"/>
<feature type="compositionally biased region" description="Basic and acidic residues" evidence="4">
    <location>
        <begin position="710"/>
        <end position="719"/>
    </location>
</feature>
<dbReference type="SMART" id="SM00320">
    <property type="entry name" value="WD40"/>
    <property type="match status" value="9"/>
</dbReference>
<evidence type="ECO:0000256" key="4">
    <source>
        <dbReference type="SAM" id="MobiDB-lite"/>
    </source>
</evidence>
<dbReference type="HOGENOM" id="CLU_002774_1_0_1"/>
<sequence length="770" mass="83543">MPCSVDEPISRLLVLGSWVVGCTSKKIEVWKNTTYEHYTTLNHQTSGNVSGGHFYSGQMCSMPTYLNKIFVGRIDGFVDIWNVRTGKLLYTIPLASPNIGAVTAIEASPVLSLIAVAHANGSLFIRNVDTGQIISSLHTETSHVTSMTFRSDNSGAGADGQKAGVLATSCPDSGDITMWDLVGSGRVMGVLRNAHKINGDESGSGINRVDFLDGQALLVSSGKDNALKTWIFDEIPFSPLPRQLHSRSGHSAPITALDFIPSASDGSEASGKWLLSASKDCSLWGLSVRKDSQSTEISQGAVERKAKKVQGLGSMGSGMKDSTPDLRAPEITCIACSLNRDGGMSALASGPIWANPRVTDADASNKTGWESVITGHRGDKVARTWFWGRKRAGRWTFETSDGSPVKSVAITLCGTFALIGSNLGSIDIFNLQSGQHRLRFPGRNLRHNQSGPLKSSVQTLKDDNGHTRAVTGLMVDGLNQTVVSSGLDGKVKFWDFHSGRLIDELDWYPLTAITGLRYNSSSDLVAFSCDDLSIRVVDIETRKLIREFWGCAGQINDFTFSNDSRWIVAASMDSRVRVWDLSTGHLIDIFQVPSTCTSLTMSSTGEFLATAHADSVGVRLWTNRGLYLPVSTKNLEESSFADSHALGKLSIGEGAGVLEAAFSDEHGHDEADGPVLSNQQLDQHMVTLSTVPKNNWQTLLYLDLIKERNKPQDPPKVPEKAPFFLPSPPENQHIQNADNNMKSLTPRTSSERSRIVKLQNFASTELRISG</sequence>
<dbReference type="Pfam" id="PF25171">
    <property type="entry name" value="Beta-prop_WDR36-Utp21_1st"/>
    <property type="match status" value="1"/>
</dbReference>
<dbReference type="InterPro" id="IPR015943">
    <property type="entry name" value="WD40/YVTN_repeat-like_dom_sf"/>
</dbReference>
<accession>A1CC39</accession>
<protein>
    <submittedName>
        <fullName evidence="7">SnoRNA binding protein, putative</fullName>
    </submittedName>
</protein>
<dbReference type="GO" id="GO:0006364">
    <property type="term" value="P:rRNA processing"/>
    <property type="evidence" value="ECO:0007669"/>
    <property type="project" value="EnsemblFungi"/>
</dbReference>
<dbReference type="InterPro" id="IPR007319">
    <property type="entry name" value="WDR36/Utp21_C"/>
</dbReference>
<dbReference type="PROSITE" id="PS00678">
    <property type="entry name" value="WD_REPEATS_1"/>
    <property type="match status" value="2"/>
</dbReference>
<dbReference type="GO" id="GO:0034388">
    <property type="term" value="C:Pwp2p-containing subcomplex of 90S preribosome"/>
    <property type="evidence" value="ECO:0007669"/>
    <property type="project" value="EnsemblFungi"/>
</dbReference>
<reference evidence="7 8" key="1">
    <citation type="journal article" date="2008" name="PLoS Genet.">
        <title>Genomic islands in the pathogenic filamentous fungus Aspergillus fumigatus.</title>
        <authorList>
            <person name="Fedorova N.D."/>
            <person name="Khaldi N."/>
            <person name="Joardar V.S."/>
            <person name="Maiti R."/>
            <person name="Amedeo P."/>
            <person name="Anderson M.J."/>
            <person name="Crabtree J."/>
            <person name="Silva J.C."/>
            <person name="Badger J.H."/>
            <person name="Albarraq A."/>
            <person name="Angiuoli S."/>
            <person name="Bussey H."/>
            <person name="Bowyer P."/>
            <person name="Cotty P.J."/>
            <person name="Dyer P.S."/>
            <person name="Egan A."/>
            <person name="Galens K."/>
            <person name="Fraser-Liggett C.M."/>
            <person name="Haas B.J."/>
            <person name="Inman J.M."/>
            <person name="Kent R."/>
            <person name="Lemieux S."/>
            <person name="Malavazi I."/>
            <person name="Orvis J."/>
            <person name="Roemer T."/>
            <person name="Ronning C.M."/>
            <person name="Sundaram J.P."/>
            <person name="Sutton G."/>
            <person name="Turner G."/>
            <person name="Venter J.C."/>
            <person name="White O.R."/>
            <person name="Whitty B.R."/>
            <person name="Youngman P."/>
            <person name="Wolfe K.H."/>
            <person name="Goldman G.H."/>
            <person name="Wortman J.R."/>
            <person name="Jiang B."/>
            <person name="Denning D.W."/>
            <person name="Nierman W.C."/>
        </authorList>
    </citation>
    <scope>NUCLEOTIDE SEQUENCE [LARGE SCALE GENOMIC DNA]</scope>
    <source>
        <strain evidence="8">ATCC 1007 / CBS 513.65 / DSM 816 / NCTC 3887 / NRRL 1</strain>
    </source>
</reference>
<dbReference type="GeneID" id="4706024"/>
<name>A1CC39_ASPCL</name>
<evidence type="ECO:0000259" key="6">
    <source>
        <dbReference type="Pfam" id="PF25171"/>
    </source>
</evidence>
<feature type="domain" description="WDR36/Utp21 N-terminal" evidence="6">
    <location>
        <begin position="6"/>
        <end position="233"/>
    </location>
</feature>
<keyword evidence="1 3" id="KW-0853">WD repeat</keyword>
<dbReference type="STRING" id="344612.A1CC39"/>
<organism evidence="7 8">
    <name type="scientific">Aspergillus clavatus (strain ATCC 1007 / CBS 513.65 / DSM 816 / NCTC 3887 / NRRL 1 / QM 1276 / 107)</name>
    <dbReference type="NCBI Taxonomy" id="344612"/>
    <lineage>
        <taxon>Eukaryota</taxon>
        <taxon>Fungi</taxon>
        <taxon>Dikarya</taxon>
        <taxon>Ascomycota</taxon>
        <taxon>Pezizomycotina</taxon>
        <taxon>Eurotiomycetes</taxon>
        <taxon>Eurotiomycetidae</taxon>
        <taxon>Eurotiales</taxon>
        <taxon>Aspergillaceae</taxon>
        <taxon>Aspergillus</taxon>
        <taxon>Aspergillus subgen. Fumigati</taxon>
    </lineage>
</organism>
<dbReference type="Pfam" id="PF04192">
    <property type="entry name" value="Utp21"/>
    <property type="match status" value="1"/>
</dbReference>
<evidence type="ECO:0000313" key="7">
    <source>
        <dbReference type="EMBL" id="EAW12096.1"/>
    </source>
</evidence>
<evidence type="ECO:0000256" key="1">
    <source>
        <dbReference type="ARBA" id="ARBA00022574"/>
    </source>
</evidence>
<gene>
    <name evidence="7" type="ORF">ACLA_060510</name>
</gene>
<dbReference type="PANTHER" id="PTHR22840:SF12">
    <property type="entry name" value="WD REPEAT-CONTAINING PROTEIN 36"/>
    <property type="match status" value="1"/>
</dbReference>